<keyword evidence="13" id="KW-0067">ATP-binding</keyword>
<evidence type="ECO:0000256" key="6">
    <source>
        <dbReference type="ARBA" id="ARBA00022777"/>
    </source>
</evidence>
<dbReference type="SUPFAM" id="SSF55785">
    <property type="entry name" value="PYP-like sensor domain (PAS domain)"/>
    <property type="match status" value="1"/>
</dbReference>
<keyword evidence="5" id="KW-0808">Transferase</keyword>
<dbReference type="InterPro" id="IPR004358">
    <property type="entry name" value="Sig_transdc_His_kin-like_C"/>
</dbReference>
<gene>
    <name evidence="13" type="ORF">WMQ36_12795</name>
</gene>
<dbReference type="CDD" id="cd17546">
    <property type="entry name" value="REC_hyHK_CKI1_RcsC-like"/>
    <property type="match status" value="1"/>
</dbReference>
<evidence type="ECO:0000256" key="1">
    <source>
        <dbReference type="ARBA" id="ARBA00000085"/>
    </source>
</evidence>
<dbReference type="Proteomes" id="UP001454086">
    <property type="component" value="Unassembled WGS sequence"/>
</dbReference>
<keyword evidence="6" id="KW-0418">Kinase</keyword>
<evidence type="ECO:0000256" key="3">
    <source>
        <dbReference type="ARBA" id="ARBA00018672"/>
    </source>
</evidence>
<dbReference type="InterPro" id="IPR003661">
    <property type="entry name" value="HisK_dim/P_dom"/>
</dbReference>
<keyword evidence="13" id="KW-0547">Nucleotide-binding</keyword>
<proteinExistence type="predicted"/>
<name>A0ABV1D7Z0_9FIRM</name>
<evidence type="ECO:0000313" key="14">
    <source>
        <dbReference type="Proteomes" id="UP001454086"/>
    </source>
</evidence>
<evidence type="ECO:0000259" key="11">
    <source>
        <dbReference type="PROSITE" id="PS50110"/>
    </source>
</evidence>
<dbReference type="InterPro" id="IPR036890">
    <property type="entry name" value="HATPase_C_sf"/>
</dbReference>
<dbReference type="Pfam" id="PF02518">
    <property type="entry name" value="HATPase_c"/>
    <property type="match status" value="1"/>
</dbReference>
<keyword evidence="4 9" id="KW-0597">Phosphoprotein</keyword>
<feature type="domain" description="PAC" evidence="12">
    <location>
        <begin position="109"/>
        <end position="160"/>
    </location>
</feature>
<dbReference type="InterPro" id="IPR000700">
    <property type="entry name" value="PAS-assoc_C"/>
</dbReference>
<dbReference type="Gene3D" id="3.40.50.2300">
    <property type="match status" value="1"/>
</dbReference>
<feature type="domain" description="Histidine kinase" evidence="10">
    <location>
        <begin position="185"/>
        <end position="409"/>
    </location>
</feature>
<dbReference type="RefSeq" id="WP_349118258.1">
    <property type="nucleotide sequence ID" value="NZ_JBBMFM010000043.1"/>
</dbReference>
<dbReference type="Gene3D" id="3.30.565.10">
    <property type="entry name" value="Histidine kinase-like ATPase, C-terminal domain"/>
    <property type="match status" value="1"/>
</dbReference>
<dbReference type="InterPro" id="IPR005467">
    <property type="entry name" value="His_kinase_dom"/>
</dbReference>
<sequence length="555" mass="62590">MSDGLDVMNEGHVNGLNAETANGILDRISTGVVVLKMPSYDRLLPVYGNLGQYRMLRIERTAVNASVPNAEEAELESQYFGDAFAGVHPDDMERVRSAYRAGYETDHFTVKRYRLLRGDGTYVWVNADLCLKECTPEYKLFYATYTDVSEEHELQMQLTEALERQKLISSELEKASKAKTDFLSRMSHDIRTPMNAILGLAAMAKDNLEQTEAAKSYLDKLESSGQFLMGLLNDILDISRIERNAIELHLEPYGVEEFRQQVEALVVPQCRQKDIEFLFKKENMRYERIRLDKLRFNQIIFNLLNNAVRYTPKGGRIELTARDLEQADGKQHIQLVIRDNGIGMGREFQEHMYEPFTREGRDAADFDGRSSGLGLAIVKSMVGLMGGTIQVKSEPDKGTQFTLDFWMDVVQEAACAPVLAEEKDISIEGVRVLLCEDNELNMEIAVYLLEAGGAVVDCARNGSEAVELFRASGPGSYDVVLMDIRMPVMDGLEAARSIRVLDRPDASSVPIFAMTANAYDEDRKMSREAGMDEHLSKPIDAGLLYRMIWNYKTRG</sequence>
<dbReference type="Pfam" id="PF08447">
    <property type="entry name" value="PAS_3"/>
    <property type="match status" value="1"/>
</dbReference>
<reference evidence="13 14" key="1">
    <citation type="submission" date="2024-03" db="EMBL/GenBank/DDBJ databases">
        <title>Human intestinal bacterial collection.</title>
        <authorList>
            <person name="Pauvert C."/>
            <person name="Hitch T.C.A."/>
            <person name="Clavel T."/>
        </authorList>
    </citation>
    <scope>NUCLEOTIDE SEQUENCE [LARGE SCALE GENOMIC DNA]</scope>
    <source>
        <strain evidence="13 14">CLA-SR-H021</strain>
    </source>
</reference>
<dbReference type="GO" id="GO:0005524">
    <property type="term" value="F:ATP binding"/>
    <property type="evidence" value="ECO:0007669"/>
    <property type="project" value="UniProtKB-KW"/>
</dbReference>
<dbReference type="CDD" id="cd00082">
    <property type="entry name" value="HisKA"/>
    <property type="match status" value="1"/>
</dbReference>
<comment type="catalytic activity">
    <reaction evidence="1">
        <text>ATP + protein L-histidine = ADP + protein N-phospho-L-histidine.</text>
        <dbReference type="EC" id="2.7.13.3"/>
    </reaction>
</comment>
<dbReference type="Gene3D" id="1.10.287.130">
    <property type="match status" value="1"/>
</dbReference>
<protein>
    <recommendedName>
        <fullName evidence="3">Stage 0 sporulation protein A homolog</fullName>
        <ecNumber evidence="2">2.7.13.3</ecNumber>
    </recommendedName>
</protein>
<dbReference type="InterPro" id="IPR001789">
    <property type="entry name" value="Sig_transdc_resp-reg_receiver"/>
</dbReference>
<dbReference type="SUPFAM" id="SSF55874">
    <property type="entry name" value="ATPase domain of HSP90 chaperone/DNA topoisomerase II/histidine kinase"/>
    <property type="match status" value="1"/>
</dbReference>
<dbReference type="InterPro" id="IPR036097">
    <property type="entry name" value="HisK_dim/P_sf"/>
</dbReference>
<feature type="domain" description="Response regulatory" evidence="11">
    <location>
        <begin position="431"/>
        <end position="552"/>
    </location>
</feature>
<dbReference type="Pfam" id="PF00512">
    <property type="entry name" value="HisKA"/>
    <property type="match status" value="1"/>
</dbReference>
<dbReference type="InterPro" id="IPR013655">
    <property type="entry name" value="PAS_fold_3"/>
</dbReference>
<dbReference type="InterPro" id="IPR003594">
    <property type="entry name" value="HATPase_dom"/>
</dbReference>
<dbReference type="EMBL" id="JBBMFM010000043">
    <property type="protein sequence ID" value="MEQ2425851.1"/>
    <property type="molecule type" value="Genomic_DNA"/>
</dbReference>
<evidence type="ECO:0000256" key="2">
    <source>
        <dbReference type="ARBA" id="ARBA00012438"/>
    </source>
</evidence>
<evidence type="ECO:0000256" key="9">
    <source>
        <dbReference type="PROSITE-ProRule" id="PRU00169"/>
    </source>
</evidence>
<evidence type="ECO:0000256" key="5">
    <source>
        <dbReference type="ARBA" id="ARBA00022679"/>
    </source>
</evidence>
<evidence type="ECO:0000259" key="10">
    <source>
        <dbReference type="PROSITE" id="PS50109"/>
    </source>
</evidence>
<evidence type="ECO:0000259" key="12">
    <source>
        <dbReference type="PROSITE" id="PS50113"/>
    </source>
</evidence>
<dbReference type="PANTHER" id="PTHR43047">
    <property type="entry name" value="TWO-COMPONENT HISTIDINE PROTEIN KINASE"/>
    <property type="match status" value="1"/>
</dbReference>
<evidence type="ECO:0000313" key="13">
    <source>
        <dbReference type="EMBL" id="MEQ2425851.1"/>
    </source>
</evidence>
<organism evidence="13 14">
    <name type="scientific">Enterocloster hominis</name>
    <name type="common">ex Hitch et al. 2024</name>
    <dbReference type="NCBI Taxonomy" id="1917870"/>
    <lineage>
        <taxon>Bacteria</taxon>
        <taxon>Bacillati</taxon>
        <taxon>Bacillota</taxon>
        <taxon>Clostridia</taxon>
        <taxon>Lachnospirales</taxon>
        <taxon>Lachnospiraceae</taxon>
        <taxon>Enterocloster</taxon>
    </lineage>
</organism>
<dbReference type="PRINTS" id="PR00344">
    <property type="entry name" value="BCTRLSENSOR"/>
</dbReference>
<dbReference type="SUPFAM" id="SSF47384">
    <property type="entry name" value="Homodimeric domain of signal transducing histidine kinase"/>
    <property type="match status" value="1"/>
</dbReference>
<keyword evidence="14" id="KW-1185">Reference proteome</keyword>
<dbReference type="Gene3D" id="3.30.450.20">
    <property type="entry name" value="PAS domain"/>
    <property type="match status" value="1"/>
</dbReference>
<dbReference type="SMART" id="SM00388">
    <property type="entry name" value="HisKA"/>
    <property type="match status" value="1"/>
</dbReference>
<dbReference type="Pfam" id="PF00072">
    <property type="entry name" value="Response_reg"/>
    <property type="match status" value="1"/>
</dbReference>
<comment type="caution">
    <text evidence="13">The sequence shown here is derived from an EMBL/GenBank/DDBJ whole genome shotgun (WGS) entry which is preliminary data.</text>
</comment>
<keyword evidence="7" id="KW-0902">Two-component regulatory system</keyword>
<dbReference type="PROSITE" id="PS50110">
    <property type="entry name" value="RESPONSE_REGULATORY"/>
    <property type="match status" value="1"/>
</dbReference>
<dbReference type="SUPFAM" id="SSF52172">
    <property type="entry name" value="CheY-like"/>
    <property type="match status" value="1"/>
</dbReference>
<dbReference type="EC" id="2.7.13.3" evidence="2"/>
<dbReference type="InterPro" id="IPR011006">
    <property type="entry name" value="CheY-like_superfamily"/>
</dbReference>
<dbReference type="InterPro" id="IPR035965">
    <property type="entry name" value="PAS-like_dom_sf"/>
</dbReference>
<dbReference type="PROSITE" id="PS50109">
    <property type="entry name" value="HIS_KIN"/>
    <property type="match status" value="1"/>
</dbReference>
<evidence type="ECO:0000256" key="7">
    <source>
        <dbReference type="ARBA" id="ARBA00023012"/>
    </source>
</evidence>
<evidence type="ECO:0000256" key="8">
    <source>
        <dbReference type="ARBA" id="ARBA00024867"/>
    </source>
</evidence>
<comment type="function">
    <text evidence="8">May play the central regulatory role in sporulation. It may be an element of the effector pathway responsible for the activation of sporulation genes in response to nutritional stress. Spo0A may act in concert with spo0H (a sigma factor) to control the expression of some genes that are critical to the sporulation process.</text>
</comment>
<feature type="modified residue" description="4-aspartylphosphate" evidence="9">
    <location>
        <position position="483"/>
    </location>
</feature>
<accession>A0ABV1D7Z0</accession>
<dbReference type="SMART" id="SM00448">
    <property type="entry name" value="REC"/>
    <property type="match status" value="1"/>
</dbReference>
<evidence type="ECO:0000256" key="4">
    <source>
        <dbReference type="ARBA" id="ARBA00022553"/>
    </source>
</evidence>
<dbReference type="SMART" id="SM00387">
    <property type="entry name" value="HATPase_c"/>
    <property type="match status" value="1"/>
</dbReference>
<dbReference type="PROSITE" id="PS50113">
    <property type="entry name" value="PAC"/>
    <property type="match status" value="1"/>
</dbReference>